<protein>
    <submittedName>
        <fullName evidence="1">Uncharacterized protein</fullName>
    </submittedName>
</protein>
<reference evidence="1" key="1">
    <citation type="submission" date="2020-01" db="EMBL/GenBank/DDBJ databases">
        <title>The Celery Genome Sequence Reveals Sequential Paleo-tetraploidization, Resistance Gene Elimination, Karyotype Evolution, and Functional Innovation in Apiales.</title>
        <authorList>
            <person name="Song X."/>
        </authorList>
    </citation>
    <scope>NUCLEOTIDE SEQUENCE</scope>
    <source>
        <tissue evidence="1">Leaf</tissue>
    </source>
</reference>
<accession>A0A6L5BA88</accession>
<dbReference type="EMBL" id="WRXP01001215">
    <property type="protein sequence ID" value="KAF1002418.1"/>
    <property type="molecule type" value="Genomic_DNA"/>
</dbReference>
<organism evidence="1 2">
    <name type="scientific">Apium graveolens</name>
    <name type="common">Celery</name>
    <dbReference type="NCBI Taxonomy" id="4045"/>
    <lineage>
        <taxon>Eukaryota</taxon>
        <taxon>Viridiplantae</taxon>
        <taxon>Streptophyta</taxon>
        <taxon>Embryophyta</taxon>
        <taxon>Tracheophyta</taxon>
        <taxon>Spermatophyta</taxon>
        <taxon>Magnoliopsida</taxon>
        <taxon>eudicotyledons</taxon>
        <taxon>Gunneridae</taxon>
        <taxon>Pentapetalae</taxon>
        <taxon>asterids</taxon>
        <taxon>campanulids</taxon>
        <taxon>Apiales</taxon>
        <taxon>Apiaceae</taxon>
        <taxon>Apioideae</taxon>
        <taxon>apioid superclade</taxon>
        <taxon>Apieae</taxon>
        <taxon>Apium</taxon>
    </lineage>
</organism>
<evidence type="ECO:0000313" key="2">
    <source>
        <dbReference type="Proteomes" id="UP000593563"/>
    </source>
</evidence>
<dbReference type="Proteomes" id="UP000593563">
    <property type="component" value="Unassembled WGS sequence"/>
</dbReference>
<dbReference type="PANTHER" id="PTHR46869">
    <property type="entry name" value="C2H2-LIKE ZINC FINGER PROTEIN"/>
    <property type="match status" value="1"/>
</dbReference>
<comment type="caution">
    <text evidence="1">The sequence shown here is derived from an EMBL/GenBank/DDBJ whole genome shotgun (WGS) entry which is preliminary data.</text>
</comment>
<keyword evidence="2" id="KW-1185">Reference proteome</keyword>
<dbReference type="PANTHER" id="PTHR46869:SF6">
    <property type="entry name" value="C2H2-TYPE DOMAIN-CONTAINING PROTEIN"/>
    <property type="match status" value="1"/>
</dbReference>
<sequence>MRSHVIHPTDQEKLQKLKRLPAGDNGGINTLVESDAAAYGLREKPKKTYRFKDSTSVSEIEQEQEEVALCLIMLSKDVSNWSGLKSIGESSVNNSEFVDAQSFTKTEVEELEFQVSEVEIERTLINASKSDEESDLGTKKLIPSKRKEPDFVGPEYKVNNMEMIKIGCDQRRNMSVPLVTRPSTLSKHLEVTEQVTRK</sequence>
<evidence type="ECO:0000313" key="1">
    <source>
        <dbReference type="EMBL" id="KAF1002418.1"/>
    </source>
</evidence>
<proteinExistence type="predicted"/>
<gene>
    <name evidence="1" type="ORF">AG4045_015277</name>
</gene>
<dbReference type="AlphaFoldDB" id="A0A6L5BA88"/>
<name>A0A6L5BA88_APIGR</name>